<proteinExistence type="predicted"/>
<dbReference type="AlphaFoldDB" id="A0A1G7T8Z4"/>
<protein>
    <recommendedName>
        <fullName evidence="4">PknH-like extracellular domain-containing protein</fullName>
    </recommendedName>
</protein>
<dbReference type="EMBL" id="FNCF01000003">
    <property type="protein sequence ID" value="SDG31701.1"/>
    <property type="molecule type" value="Genomic_DNA"/>
</dbReference>
<reference evidence="3" key="1">
    <citation type="submission" date="2016-10" db="EMBL/GenBank/DDBJ databases">
        <authorList>
            <person name="Varghese N."/>
            <person name="Submissions S."/>
        </authorList>
    </citation>
    <scope>NUCLEOTIDE SEQUENCE [LARGE SCALE GENOMIC DNA]</scope>
    <source>
        <strain evidence="3">DSM 44526</strain>
    </source>
</reference>
<accession>A0A1G7T8Z4</accession>
<organism evidence="2 3">
    <name type="scientific">Klenkia brasiliensis</name>
    <dbReference type="NCBI Taxonomy" id="333142"/>
    <lineage>
        <taxon>Bacteria</taxon>
        <taxon>Bacillati</taxon>
        <taxon>Actinomycetota</taxon>
        <taxon>Actinomycetes</taxon>
        <taxon>Geodermatophilales</taxon>
        <taxon>Geodermatophilaceae</taxon>
        <taxon>Klenkia</taxon>
    </lineage>
</organism>
<evidence type="ECO:0000313" key="3">
    <source>
        <dbReference type="Proteomes" id="UP000198863"/>
    </source>
</evidence>
<evidence type="ECO:0008006" key="4">
    <source>
        <dbReference type="Google" id="ProtNLM"/>
    </source>
</evidence>
<keyword evidence="3" id="KW-1185">Reference proteome</keyword>
<evidence type="ECO:0000313" key="2">
    <source>
        <dbReference type="EMBL" id="SDG31701.1"/>
    </source>
</evidence>
<feature type="chain" id="PRO_5011472234" description="PknH-like extracellular domain-containing protein" evidence="1">
    <location>
        <begin position="30"/>
        <end position="241"/>
    </location>
</feature>
<gene>
    <name evidence="2" type="ORF">SAMN05660324_2362</name>
</gene>
<evidence type="ECO:0000256" key="1">
    <source>
        <dbReference type="SAM" id="SignalP"/>
    </source>
</evidence>
<dbReference type="OrthoDB" id="5192489at2"/>
<dbReference type="Proteomes" id="UP000198863">
    <property type="component" value="Unassembled WGS sequence"/>
</dbReference>
<name>A0A1G7T8Z4_9ACTN</name>
<feature type="signal peptide" evidence="1">
    <location>
        <begin position="1"/>
        <end position="29"/>
    </location>
</feature>
<dbReference type="PROSITE" id="PS51257">
    <property type="entry name" value="PROKAR_LIPOPROTEIN"/>
    <property type="match status" value="1"/>
</dbReference>
<keyword evidence="1" id="KW-0732">Signal</keyword>
<dbReference type="RefSeq" id="WP_131801468.1">
    <property type="nucleotide sequence ID" value="NZ_FNCF01000003.1"/>
</dbReference>
<sequence>MRRTPLLLAAASSASLLLAGCGASSTVAAQDAAQVAPAAATEDAPALADGLLPADRFAPGGTVTQVTGDEFAGLLGDHHGAPADVTVTPQACVDALAAARTALGDPSAVVDVAGQYTRTGFTGTAEVLATGGPAATVVGTLTDAVAACPTATVATPMGQAVVTFGAVTTPDLGDAAAVVPVTVSLTREQGPTMTGSALLGLVSDGDRVLGLATGGLGTAPDAAAFDTLLADAAQHAADTLG</sequence>